<keyword evidence="3" id="KW-1185">Reference proteome</keyword>
<dbReference type="EMBL" id="MSFL01000049">
    <property type="protein sequence ID" value="PWY65740.1"/>
    <property type="molecule type" value="Genomic_DNA"/>
</dbReference>
<dbReference type="GeneID" id="37064180"/>
<accession>A0A317V0P0</accession>
<evidence type="ECO:0000313" key="3">
    <source>
        <dbReference type="Proteomes" id="UP000247233"/>
    </source>
</evidence>
<dbReference type="OrthoDB" id="4510159at2759"/>
<name>A0A317V0P0_9EURO</name>
<evidence type="ECO:0000313" key="2">
    <source>
        <dbReference type="EMBL" id="PWY65740.1"/>
    </source>
</evidence>
<comment type="caution">
    <text evidence="2">The sequence shown here is derived from an EMBL/GenBank/DDBJ whole genome shotgun (WGS) entry which is preliminary data.</text>
</comment>
<dbReference type="Proteomes" id="UP000247233">
    <property type="component" value="Unassembled WGS sequence"/>
</dbReference>
<feature type="region of interest" description="Disordered" evidence="1">
    <location>
        <begin position="50"/>
        <end position="75"/>
    </location>
</feature>
<protein>
    <submittedName>
        <fullName evidence="2">Uncharacterized protein</fullName>
    </submittedName>
</protein>
<proteinExistence type="predicted"/>
<organism evidence="2 3">
    <name type="scientific">Aspergillus heteromorphus CBS 117.55</name>
    <dbReference type="NCBI Taxonomy" id="1448321"/>
    <lineage>
        <taxon>Eukaryota</taxon>
        <taxon>Fungi</taxon>
        <taxon>Dikarya</taxon>
        <taxon>Ascomycota</taxon>
        <taxon>Pezizomycotina</taxon>
        <taxon>Eurotiomycetes</taxon>
        <taxon>Eurotiomycetidae</taxon>
        <taxon>Eurotiales</taxon>
        <taxon>Aspergillaceae</taxon>
        <taxon>Aspergillus</taxon>
        <taxon>Aspergillus subgen. Circumdati</taxon>
    </lineage>
</organism>
<evidence type="ECO:0000256" key="1">
    <source>
        <dbReference type="SAM" id="MobiDB-lite"/>
    </source>
</evidence>
<feature type="region of interest" description="Disordered" evidence="1">
    <location>
        <begin position="101"/>
        <end position="140"/>
    </location>
</feature>
<feature type="compositionally biased region" description="Polar residues" evidence="1">
    <location>
        <begin position="119"/>
        <end position="131"/>
    </location>
</feature>
<dbReference type="RefSeq" id="XP_025394629.1">
    <property type="nucleotide sequence ID" value="XM_025541943.1"/>
</dbReference>
<gene>
    <name evidence="2" type="ORF">BO70DRAFT_356700</name>
</gene>
<dbReference type="AlphaFoldDB" id="A0A317V0P0"/>
<sequence>MDEYEVSTEPMDLDLDIWFCESCNWTMRESQRGAHIKTESHIQRLQWPPHPQTLQLPFRPKSPAPGALADTPFDSYEDKSRDATGFFDLPLVHLSASNKFTSLNSTKNNPRDPTDLPLNESSADNESNTLGATKDNPRDANNSLDLILIDLSDDDEPTPLSSNYEYSFKGRPRGQQHWTCRGCRQVMDIVQKKYHLCDTPHSTTMRQRAEKWTCDECGINMNMTDRESHLRDPSHEENAAKRIHYHPNGKRHIKIKDISRVYRQSPIPVRLYKRVGAYRGIWKGAASFVTAEQIEKVSREFEGEERRGRVDARALRRGEAFRNRNRYF</sequence>
<reference evidence="2 3" key="1">
    <citation type="submission" date="2016-12" db="EMBL/GenBank/DDBJ databases">
        <title>The genomes of Aspergillus section Nigri reveals drivers in fungal speciation.</title>
        <authorList>
            <consortium name="DOE Joint Genome Institute"/>
            <person name="Vesth T.C."/>
            <person name="Nybo J."/>
            <person name="Theobald S."/>
            <person name="Brandl J."/>
            <person name="Frisvad J.C."/>
            <person name="Nielsen K.F."/>
            <person name="Lyhne E.K."/>
            <person name="Kogle M.E."/>
            <person name="Kuo A."/>
            <person name="Riley R."/>
            <person name="Clum A."/>
            <person name="Nolan M."/>
            <person name="Lipzen A."/>
            <person name="Salamov A."/>
            <person name="Henrissat B."/>
            <person name="Wiebenga A."/>
            <person name="De Vries R.P."/>
            <person name="Grigoriev I.V."/>
            <person name="Mortensen U.H."/>
            <person name="Andersen M.R."/>
            <person name="Baker S.E."/>
        </authorList>
    </citation>
    <scope>NUCLEOTIDE SEQUENCE [LARGE SCALE GENOMIC DNA]</scope>
    <source>
        <strain evidence="2 3">CBS 117.55</strain>
    </source>
</reference>
<dbReference type="VEuPathDB" id="FungiDB:BO70DRAFT_356700"/>